<dbReference type="AlphaFoldDB" id="A0A095SQQ8"/>
<comment type="caution">
    <text evidence="1">The sequence shown here is derived from an EMBL/GenBank/DDBJ whole genome shotgun (WGS) entry which is preliminary data.</text>
</comment>
<gene>
    <name evidence="1" type="ORF">LG45_15975</name>
</gene>
<dbReference type="STRING" id="1453498.LG45_15975"/>
<name>A0A095SQQ8_9FLAO</name>
<protein>
    <submittedName>
        <fullName evidence="1">Uncharacterized protein</fullName>
    </submittedName>
</protein>
<dbReference type="eggNOG" id="ENOG5030QNM">
    <property type="taxonomic scope" value="Bacteria"/>
</dbReference>
<dbReference type="Proteomes" id="UP000029554">
    <property type="component" value="Unassembled WGS sequence"/>
</dbReference>
<organism evidence="1 2">
    <name type="scientific">Flavobacterium aquatile LMG 4008 = ATCC 11947</name>
    <dbReference type="NCBI Taxonomy" id="1453498"/>
    <lineage>
        <taxon>Bacteria</taxon>
        <taxon>Pseudomonadati</taxon>
        <taxon>Bacteroidota</taxon>
        <taxon>Flavobacteriia</taxon>
        <taxon>Flavobacteriales</taxon>
        <taxon>Flavobacteriaceae</taxon>
        <taxon>Flavobacterium</taxon>
    </lineage>
</organism>
<evidence type="ECO:0000313" key="2">
    <source>
        <dbReference type="Proteomes" id="UP000029554"/>
    </source>
</evidence>
<evidence type="ECO:0000313" key="1">
    <source>
        <dbReference type="EMBL" id="KGD66922.1"/>
    </source>
</evidence>
<accession>A0A095SQQ8</accession>
<reference evidence="1 2" key="1">
    <citation type="submission" date="2014-09" db="EMBL/GenBank/DDBJ databases">
        <title>Whole Genome Shotgun of Flavobacterium aquatile LMG 4008.</title>
        <authorList>
            <person name="Gale A.N."/>
            <person name="Pipes S.E."/>
            <person name="Newman J.D."/>
        </authorList>
    </citation>
    <scope>NUCLEOTIDE SEQUENCE [LARGE SCALE GENOMIC DNA]</scope>
    <source>
        <strain evidence="1 2">LMG 4008</strain>
    </source>
</reference>
<proteinExistence type="predicted"/>
<sequence>MIILEEQTGLNAGLNKGLKIGKMLKKNVRLKNVSIKNAIKVGKVAIPLATTAMSFIPGGGIASKILDSKAGKLFTKIKGSKAVKFATKISKTKVGKFAINNVVKPTIKNVISGGGSQQVYDDSGQGEVMQNATPTPQQLDTISQIKGVPAETLSTDAEFSQSVPNDAQLQTISQVKDIPVENLKDEVATQKEMAKNESATTDKPNYTIPIVIGVGAVGAILLATSSKSNQ</sequence>
<dbReference type="EMBL" id="JRHH01000006">
    <property type="protein sequence ID" value="KGD66922.1"/>
    <property type="molecule type" value="Genomic_DNA"/>
</dbReference>
<keyword evidence="2" id="KW-1185">Reference proteome</keyword>